<keyword evidence="1" id="KW-1133">Transmembrane helix</keyword>
<gene>
    <name evidence="2" type="ORF">GBAR_LOCUS27460</name>
</gene>
<proteinExistence type="predicted"/>
<accession>A0AA35TKV9</accession>
<name>A0AA35TKV9_GEOBA</name>
<keyword evidence="1" id="KW-0812">Transmembrane</keyword>
<keyword evidence="1" id="KW-0472">Membrane</keyword>
<feature type="transmembrane region" description="Helical" evidence="1">
    <location>
        <begin position="70"/>
        <end position="93"/>
    </location>
</feature>
<evidence type="ECO:0000313" key="3">
    <source>
        <dbReference type="Proteomes" id="UP001174909"/>
    </source>
</evidence>
<feature type="transmembrane region" description="Helical" evidence="1">
    <location>
        <begin position="20"/>
        <end position="39"/>
    </location>
</feature>
<sequence length="363" mass="40321">MSGISLTLTFVLWGFVQRSLGSLAQDAVVLLFLTIAAFLRLTRQLMEGVTLITGIATREFKWRSPNSKILFGRIAFSSFVLLIHSSCLTYTFASQEKKVWGTAQYTIFVGLCVDVIFRLFACSWATLNSCCVSRLANFLAHPHYHTPTILTHVVNTGGFVVNYWGLITHTFVPTLVCRFICPSVRFIFVSIPRVVCLAVVVIATQFTVACGAYVLHWQDEEEQVNYYDDPLLEPYLPRQVQVETATSPMHGELVCAPVILIPTGYRNHRACVNCSELAARHHLARSSDGPRLELVLPFPPSLGGDELPPVWSPTLDFADPTDVGTPFSLCQLQVRCVYKLTPMPTTDSMVVTGHQHSPISPSL</sequence>
<organism evidence="2 3">
    <name type="scientific">Geodia barretti</name>
    <name type="common">Barrett's horny sponge</name>
    <dbReference type="NCBI Taxonomy" id="519541"/>
    <lineage>
        <taxon>Eukaryota</taxon>
        <taxon>Metazoa</taxon>
        <taxon>Porifera</taxon>
        <taxon>Demospongiae</taxon>
        <taxon>Heteroscleromorpha</taxon>
        <taxon>Tetractinellida</taxon>
        <taxon>Astrophorina</taxon>
        <taxon>Geodiidae</taxon>
        <taxon>Geodia</taxon>
    </lineage>
</organism>
<reference evidence="2" key="1">
    <citation type="submission" date="2023-03" db="EMBL/GenBank/DDBJ databases">
        <authorList>
            <person name="Steffen K."/>
            <person name="Cardenas P."/>
        </authorList>
    </citation>
    <scope>NUCLEOTIDE SEQUENCE</scope>
</reference>
<protein>
    <recommendedName>
        <fullName evidence="4">Transmembrane protein</fullName>
    </recommendedName>
</protein>
<feature type="transmembrane region" description="Helical" evidence="1">
    <location>
        <begin position="194"/>
        <end position="215"/>
    </location>
</feature>
<evidence type="ECO:0000313" key="2">
    <source>
        <dbReference type="EMBL" id="CAI8049889.1"/>
    </source>
</evidence>
<evidence type="ECO:0008006" key="4">
    <source>
        <dbReference type="Google" id="ProtNLM"/>
    </source>
</evidence>
<evidence type="ECO:0000256" key="1">
    <source>
        <dbReference type="SAM" id="Phobius"/>
    </source>
</evidence>
<comment type="caution">
    <text evidence="2">The sequence shown here is derived from an EMBL/GenBank/DDBJ whole genome shotgun (WGS) entry which is preliminary data.</text>
</comment>
<keyword evidence="3" id="KW-1185">Reference proteome</keyword>
<dbReference type="AlphaFoldDB" id="A0AA35TKV9"/>
<feature type="transmembrane region" description="Helical" evidence="1">
    <location>
        <begin position="105"/>
        <end position="127"/>
    </location>
</feature>
<dbReference type="Proteomes" id="UP001174909">
    <property type="component" value="Unassembled WGS sequence"/>
</dbReference>
<dbReference type="EMBL" id="CASHTH010003821">
    <property type="protein sequence ID" value="CAI8049889.1"/>
    <property type="molecule type" value="Genomic_DNA"/>
</dbReference>